<organism evidence="1 2">
    <name type="scientific">Clunio marinus</name>
    <dbReference type="NCBI Taxonomy" id="568069"/>
    <lineage>
        <taxon>Eukaryota</taxon>
        <taxon>Metazoa</taxon>
        <taxon>Ecdysozoa</taxon>
        <taxon>Arthropoda</taxon>
        <taxon>Hexapoda</taxon>
        <taxon>Insecta</taxon>
        <taxon>Pterygota</taxon>
        <taxon>Neoptera</taxon>
        <taxon>Endopterygota</taxon>
        <taxon>Diptera</taxon>
        <taxon>Nematocera</taxon>
        <taxon>Chironomoidea</taxon>
        <taxon>Chironomidae</taxon>
        <taxon>Clunio</taxon>
    </lineage>
</organism>
<gene>
    <name evidence="1" type="ORF">CLUMA_CG007663</name>
</gene>
<dbReference type="Proteomes" id="UP000183832">
    <property type="component" value="Unassembled WGS sequence"/>
</dbReference>
<sequence>MCCFVFMLIEDKCRNKKTCVLCAHLQQLNIYDTLGLRSRCFVVVDVILSCFKLIDHKKEEKYD</sequence>
<dbReference type="EMBL" id="CVRI01000038">
    <property type="protein sequence ID" value="CRK94144.1"/>
    <property type="molecule type" value="Genomic_DNA"/>
</dbReference>
<dbReference type="AlphaFoldDB" id="A0A1J1I1D9"/>
<accession>A0A1J1I1D9</accession>
<name>A0A1J1I1D9_9DIPT</name>
<evidence type="ECO:0000313" key="2">
    <source>
        <dbReference type="Proteomes" id="UP000183832"/>
    </source>
</evidence>
<proteinExistence type="predicted"/>
<protein>
    <submittedName>
        <fullName evidence="1">CLUMA_CG007663, isoform A</fullName>
    </submittedName>
</protein>
<reference evidence="1 2" key="1">
    <citation type="submission" date="2015-04" db="EMBL/GenBank/DDBJ databases">
        <authorList>
            <person name="Syromyatnikov M.Y."/>
            <person name="Popov V.N."/>
        </authorList>
    </citation>
    <scope>NUCLEOTIDE SEQUENCE [LARGE SCALE GENOMIC DNA]</scope>
</reference>
<evidence type="ECO:0000313" key="1">
    <source>
        <dbReference type="EMBL" id="CRK94144.1"/>
    </source>
</evidence>
<keyword evidence="2" id="KW-1185">Reference proteome</keyword>